<reference evidence="2 3" key="1">
    <citation type="journal article" date="2021" name="Sci. Rep.">
        <title>The distribution of antibiotic resistance genes in chicken gut microbiota commensals.</title>
        <authorList>
            <person name="Juricova H."/>
            <person name="Matiasovicova J."/>
            <person name="Kubasova T."/>
            <person name="Cejkova D."/>
            <person name="Rychlik I."/>
        </authorList>
    </citation>
    <scope>NUCLEOTIDE SEQUENCE [LARGE SCALE GENOMIC DNA]</scope>
    <source>
        <strain evidence="2 3">An829</strain>
    </source>
</reference>
<dbReference type="EMBL" id="JACJJC010000017">
    <property type="protein sequence ID" value="MBM6704722.1"/>
    <property type="molecule type" value="Genomic_DNA"/>
</dbReference>
<comment type="caution">
    <text evidence="2">The sequence shown here is derived from an EMBL/GenBank/DDBJ whole genome shotgun (WGS) entry which is preliminary data.</text>
</comment>
<keyword evidence="1" id="KW-0472">Membrane</keyword>
<name>A0ABS2DTV3_9BURK</name>
<keyword evidence="1" id="KW-0812">Transmembrane</keyword>
<keyword evidence="1" id="KW-1133">Transmembrane helix</keyword>
<evidence type="ECO:0000313" key="2">
    <source>
        <dbReference type="EMBL" id="MBM6704722.1"/>
    </source>
</evidence>
<gene>
    <name evidence="2" type="ORF">H6A60_09530</name>
</gene>
<protein>
    <recommendedName>
        <fullName evidence="4">DUF340 domain-containing protein</fullName>
    </recommendedName>
</protein>
<sequence length="154" mass="16524">MARILNKMYDVLFILLVTGFLVWIANMEAGSTAFSKSAIGIILMVVITAIGVLISMLPGFKRLPMVFWVSTCAVVASLPAFPLSAEILSYTKEVGFLPITTPILAYAGLSLGKDMEGFKHLSWRIVPVALAVAAGSFLCATALAEVMLHLEGIF</sequence>
<feature type="transmembrane region" description="Helical" evidence="1">
    <location>
        <begin position="94"/>
        <end position="111"/>
    </location>
</feature>
<keyword evidence="3" id="KW-1185">Reference proteome</keyword>
<feature type="transmembrane region" description="Helical" evidence="1">
    <location>
        <begin position="123"/>
        <end position="144"/>
    </location>
</feature>
<feature type="transmembrane region" description="Helical" evidence="1">
    <location>
        <begin position="65"/>
        <end position="82"/>
    </location>
</feature>
<dbReference type="Proteomes" id="UP000715095">
    <property type="component" value="Unassembled WGS sequence"/>
</dbReference>
<evidence type="ECO:0000313" key="3">
    <source>
        <dbReference type="Proteomes" id="UP000715095"/>
    </source>
</evidence>
<organism evidence="2 3">
    <name type="scientific">Sutterella massiliensis</name>
    <dbReference type="NCBI Taxonomy" id="1816689"/>
    <lineage>
        <taxon>Bacteria</taxon>
        <taxon>Pseudomonadati</taxon>
        <taxon>Pseudomonadota</taxon>
        <taxon>Betaproteobacteria</taxon>
        <taxon>Burkholderiales</taxon>
        <taxon>Sutterellaceae</taxon>
        <taxon>Sutterella</taxon>
    </lineage>
</organism>
<proteinExistence type="predicted"/>
<dbReference type="RefSeq" id="WP_205103947.1">
    <property type="nucleotide sequence ID" value="NZ_JACJJC010000017.1"/>
</dbReference>
<feature type="transmembrane region" description="Helical" evidence="1">
    <location>
        <begin position="37"/>
        <end position="58"/>
    </location>
</feature>
<evidence type="ECO:0000256" key="1">
    <source>
        <dbReference type="SAM" id="Phobius"/>
    </source>
</evidence>
<evidence type="ECO:0008006" key="4">
    <source>
        <dbReference type="Google" id="ProtNLM"/>
    </source>
</evidence>
<accession>A0ABS2DTV3</accession>